<protein>
    <submittedName>
        <fullName evidence="2">11774_t:CDS:1</fullName>
    </submittedName>
</protein>
<accession>A0A9N9EY46</accession>
<reference evidence="2" key="1">
    <citation type="submission" date="2021-06" db="EMBL/GenBank/DDBJ databases">
        <authorList>
            <person name="Kallberg Y."/>
            <person name="Tangrot J."/>
            <person name="Rosling A."/>
        </authorList>
    </citation>
    <scope>NUCLEOTIDE SEQUENCE</scope>
    <source>
        <strain evidence="2">FL130A</strain>
    </source>
</reference>
<comment type="caution">
    <text evidence="2">The sequence shown here is derived from an EMBL/GenBank/DDBJ whole genome shotgun (WGS) entry which is preliminary data.</text>
</comment>
<sequence>MVRANKPSKRARARPTQKLRRSCTTEDYTMVNTTQEEEEEVNVNLNYDSEDETYQNNWNDEISESLPQIVDKSLLNDAAGNAGEGSLRNACSVVGNASGNSYQSFSDQEEIEY</sequence>
<keyword evidence="3" id="KW-1185">Reference proteome</keyword>
<dbReference type="AlphaFoldDB" id="A0A9N9EY46"/>
<organism evidence="2 3">
    <name type="scientific">Ambispora leptoticha</name>
    <dbReference type="NCBI Taxonomy" id="144679"/>
    <lineage>
        <taxon>Eukaryota</taxon>
        <taxon>Fungi</taxon>
        <taxon>Fungi incertae sedis</taxon>
        <taxon>Mucoromycota</taxon>
        <taxon>Glomeromycotina</taxon>
        <taxon>Glomeromycetes</taxon>
        <taxon>Archaeosporales</taxon>
        <taxon>Ambisporaceae</taxon>
        <taxon>Ambispora</taxon>
    </lineage>
</organism>
<dbReference type="Proteomes" id="UP000789508">
    <property type="component" value="Unassembled WGS sequence"/>
</dbReference>
<name>A0A9N9EY46_9GLOM</name>
<evidence type="ECO:0000313" key="2">
    <source>
        <dbReference type="EMBL" id="CAG8498210.1"/>
    </source>
</evidence>
<evidence type="ECO:0000313" key="3">
    <source>
        <dbReference type="Proteomes" id="UP000789508"/>
    </source>
</evidence>
<dbReference type="EMBL" id="CAJVPS010000613">
    <property type="protein sequence ID" value="CAG8498210.1"/>
    <property type="molecule type" value="Genomic_DNA"/>
</dbReference>
<feature type="region of interest" description="Disordered" evidence="1">
    <location>
        <begin position="1"/>
        <end position="22"/>
    </location>
</feature>
<feature type="compositionally biased region" description="Basic residues" evidence="1">
    <location>
        <begin position="1"/>
        <end position="21"/>
    </location>
</feature>
<proteinExistence type="predicted"/>
<evidence type="ECO:0000256" key="1">
    <source>
        <dbReference type="SAM" id="MobiDB-lite"/>
    </source>
</evidence>
<gene>
    <name evidence="2" type="ORF">ALEPTO_LOCUS3347</name>
</gene>